<name>A0A7X4YUQ1_9BACL</name>
<accession>A0A7X4YUQ1</accession>
<dbReference type="Proteomes" id="UP000558113">
    <property type="component" value="Unassembled WGS sequence"/>
</dbReference>
<keyword evidence="2" id="KW-1185">Reference proteome</keyword>
<evidence type="ECO:0000313" key="2">
    <source>
        <dbReference type="Proteomes" id="UP000558113"/>
    </source>
</evidence>
<dbReference type="OrthoDB" id="8478724at2"/>
<evidence type="ECO:0000313" key="1">
    <source>
        <dbReference type="EMBL" id="NBC72895.1"/>
    </source>
</evidence>
<gene>
    <name evidence="1" type="ORF">GT003_28270</name>
</gene>
<dbReference type="Gene3D" id="3.40.50.2300">
    <property type="match status" value="1"/>
</dbReference>
<dbReference type="InterPro" id="IPR011006">
    <property type="entry name" value="CheY-like_superfamily"/>
</dbReference>
<dbReference type="EMBL" id="JAAAMU010000024">
    <property type="protein sequence ID" value="NBC72895.1"/>
    <property type="molecule type" value="Genomic_DNA"/>
</dbReference>
<dbReference type="RefSeq" id="WP_161704326.1">
    <property type="nucleotide sequence ID" value="NZ_JAAAMU010000024.1"/>
</dbReference>
<comment type="caution">
    <text evidence="1">The sequence shown here is derived from an EMBL/GenBank/DDBJ whole genome shotgun (WGS) entry which is preliminary data.</text>
</comment>
<protein>
    <submittedName>
        <fullName evidence="1">Response regulator</fullName>
    </submittedName>
</protein>
<dbReference type="SUPFAM" id="SSF52172">
    <property type="entry name" value="CheY-like"/>
    <property type="match status" value="1"/>
</dbReference>
<dbReference type="AlphaFoldDB" id="A0A7X4YUQ1"/>
<organism evidence="1 2">
    <name type="scientific">Paenibacillus sacheonensis</name>
    <dbReference type="NCBI Taxonomy" id="742054"/>
    <lineage>
        <taxon>Bacteria</taxon>
        <taxon>Bacillati</taxon>
        <taxon>Bacillota</taxon>
        <taxon>Bacilli</taxon>
        <taxon>Bacillales</taxon>
        <taxon>Paenibacillaceae</taxon>
        <taxon>Paenibacillus</taxon>
    </lineage>
</organism>
<reference evidence="1 2" key="1">
    <citation type="submission" date="2020-01" db="EMBL/GenBank/DDBJ databases">
        <title>Paenibacillus soybeanensis sp. nov. isolated from the nodules of soybean (Glycine max(L.) Merr).</title>
        <authorList>
            <person name="Wang H."/>
        </authorList>
    </citation>
    <scope>NUCLEOTIDE SEQUENCE [LARGE SCALE GENOMIC DNA]</scope>
    <source>
        <strain evidence="1 2">DSM 23054</strain>
    </source>
</reference>
<proteinExistence type="predicted"/>
<sequence length="359" mass="41258">MEYYKYLLVEDNENDSTVCLDTVERMNHETTDYQISIDVAKNISNALAMLKESYDGAIIDIKLEGNDNGNEVITQITEKYRLPVAIMTGTPDTVLGDESPIKIYKKGEATYEDIIKSLIEISNTGLFKVIGGKGIIENTMIEVFWRNLYPRIETWKELRKSGSATEIILLRYAIAHIHELLEDNIPLYSVEEVYISPPLNQRIRTGCILKNKEDNLFYIVLSPPCDLAIHNGKIKTDRVMLCEIDDYGIINMTVVEGVSATKRKKALLPTIRNNNKEYFHWLPKNSVFEGGYVNFRKVINYKPDELLEQFYPPELRVQDSIVKDILSRFSAYYARQGQPDFDFEKEAESILQVLFPEGQ</sequence>